<keyword evidence="10" id="KW-1185">Reference proteome</keyword>
<dbReference type="RefSeq" id="WP_189516610.1">
    <property type="nucleotide sequence ID" value="NZ_BMZM01000002.1"/>
</dbReference>
<evidence type="ECO:0000256" key="5">
    <source>
        <dbReference type="ARBA" id="ARBA00022989"/>
    </source>
</evidence>
<feature type="transmembrane region" description="Helical" evidence="7">
    <location>
        <begin position="47"/>
        <end position="65"/>
    </location>
</feature>
<evidence type="ECO:0000259" key="8">
    <source>
        <dbReference type="Pfam" id="PF04290"/>
    </source>
</evidence>
<feature type="domain" description="Tripartite ATP-independent periplasmic transporters DctQ component" evidence="8">
    <location>
        <begin position="25"/>
        <end position="151"/>
    </location>
</feature>
<evidence type="ECO:0000256" key="3">
    <source>
        <dbReference type="ARBA" id="ARBA00022475"/>
    </source>
</evidence>
<feature type="transmembrane region" description="Helical" evidence="7">
    <location>
        <begin position="128"/>
        <end position="147"/>
    </location>
</feature>
<dbReference type="Pfam" id="PF04290">
    <property type="entry name" value="DctQ"/>
    <property type="match status" value="1"/>
</dbReference>
<keyword evidence="3" id="KW-1003">Cell membrane</keyword>
<organism evidence="9 10">
    <name type="scientific">Kushneria pakistanensis</name>
    <dbReference type="NCBI Taxonomy" id="1508770"/>
    <lineage>
        <taxon>Bacteria</taxon>
        <taxon>Pseudomonadati</taxon>
        <taxon>Pseudomonadota</taxon>
        <taxon>Gammaproteobacteria</taxon>
        <taxon>Oceanospirillales</taxon>
        <taxon>Halomonadaceae</taxon>
        <taxon>Kushneria</taxon>
    </lineage>
</organism>
<gene>
    <name evidence="9" type="ORF">GCM10010082_14390</name>
</gene>
<keyword evidence="6 7" id="KW-0472">Membrane</keyword>
<keyword evidence="5 7" id="KW-1133">Transmembrane helix</keyword>
<keyword evidence="4 7" id="KW-0812">Transmembrane</keyword>
<keyword evidence="2 7" id="KW-0813">Transport</keyword>
<reference evidence="10" key="1">
    <citation type="journal article" date="2019" name="Int. J. Syst. Evol. Microbiol.">
        <title>The Global Catalogue of Microorganisms (GCM) 10K type strain sequencing project: providing services to taxonomists for standard genome sequencing and annotation.</title>
        <authorList>
            <consortium name="The Broad Institute Genomics Platform"/>
            <consortium name="The Broad Institute Genome Sequencing Center for Infectious Disease"/>
            <person name="Wu L."/>
            <person name="Ma J."/>
        </authorList>
    </citation>
    <scope>NUCLEOTIDE SEQUENCE [LARGE SCALE GENOMIC DNA]</scope>
    <source>
        <strain evidence="10">KCTC 42082</strain>
    </source>
</reference>
<comment type="caution">
    <text evidence="7">Lacks conserved residue(s) required for the propagation of feature annotation.</text>
</comment>
<evidence type="ECO:0000256" key="1">
    <source>
        <dbReference type="ARBA" id="ARBA00004651"/>
    </source>
</evidence>
<evidence type="ECO:0000313" key="9">
    <source>
        <dbReference type="EMBL" id="GHC23285.1"/>
    </source>
</evidence>
<accession>A0ABQ3FGB1</accession>
<name>A0ABQ3FGB1_9GAMM</name>
<comment type="function">
    <text evidence="7">Part of the tripartite ATP-independent periplasmic (TRAP) transport system.</text>
</comment>
<evidence type="ECO:0000313" key="10">
    <source>
        <dbReference type="Proteomes" id="UP000604243"/>
    </source>
</evidence>
<evidence type="ECO:0000256" key="4">
    <source>
        <dbReference type="ARBA" id="ARBA00022692"/>
    </source>
</evidence>
<comment type="subunit">
    <text evidence="7">The complex comprises the extracytoplasmic solute receptor protein and the two transmembrane proteins.</text>
</comment>
<proteinExistence type="inferred from homology"/>
<evidence type="ECO:0000256" key="6">
    <source>
        <dbReference type="ARBA" id="ARBA00023136"/>
    </source>
</evidence>
<evidence type="ECO:0000256" key="2">
    <source>
        <dbReference type="ARBA" id="ARBA00022448"/>
    </source>
</evidence>
<feature type="transmembrane region" description="Helical" evidence="7">
    <location>
        <begin position="86"/>
        <end position="108"/>
    </location>
</feature>
<keyword evidence="7" id="KW-0997">Cell inner membrane</keyword>
<protein>
    <recommendedName>
        <fullName evidence="7">TRAP transporter small permease protein</fullName>
    </recommendedName>
</protein>
<comment type="subcellular location">
    <subcellularLocation>
        <location evidence="7">Cell inner membrane</location>
        <topology evidence="7">Multi-pass membrane protein</topology>
    </subcellularLocation>
    <subcellularLocation>
        <location evidence="1">Cell membrane</location>
        <topology evidence="1">Multi-pass membrane protein</topology>
    </subcellularLocation>
</comment>
<comment type="similarity">
    <text evidence="7">Belongs to the TRAP transporter small permease family.</text>
</comment>
<sequence>MKTLLQRLAAGLALIGGVLLLAAIALSLASMLGRRLWTTPITGDMELLQMTMAVAVACFLPLCEINDRHIRVDIIATFLPQGANRILLSLSHLTLAVICALLTWRTAMLAMDSLTYDAQSVQLGLSEGLFQMAMLPGIALMGLCALYQGVYRLTHDEVPAMIEEEGF</sequence>
<evidence type="ECO:0000256" key="7">
    <source>
        <dbReference type="RuleBase" id="RU369079"/>
    </source>
</evidence>
<comment type="caution">
    <text evidence="9">The sequence shown here is derived from an EMBL/GenBank/DDBJ whole genome shotgun (WGS) entry which is preliminary data.</text>
</comment>
<dbReference type="InterPro" id="IPR055348">
    <property type="entry name" value="DctQ"/>
</dbReference>
<dbReference type="EMBL" id="BMZM01000002">
    <property type="protein sequence ID" value="GHC23285.1"/>
    <property type="molecule type" value="Genomic_DNA"/>
</dbReference>
<dbReference type="Proteomes" id="UP000604243">
    <property type="component" value="Unassembled WGS sequence"/>
</dbReference>